<dbReference type="Proteomes" id="UP000284219">
    <property type="component" value="Unassembled WGS sequence"/>
</dbReference>
<evidence type="ECO:0000313" key="2">
    <source>
        <dbReference type="Proteomes" id="UP000284219"/>
    </source>
</evidence>
<keyword evidence="2" id="KW-1185">Reference proteome</keyword>
<comment type="caution">
    <text evidence="1">The sequence shown here is derived from an EMBL/GenBank/DDBJ whole genome shotgun (WGS) entry which is preliminary data.</text>
</comment>
<dbReference type="EMBL" id="MCHY01000013">
    <property type="protein sequence ID" value="RKD21121.1"/>
    <property type="molecule type" value="Genomic_DNA"/>
</dbReference>
<dbReference type="AlphaFoldDB" id="A0A419SDG8"/>
<gene>
    <name evidence="1" type="ORF">BEP19_15725</name>
</gene>
<dbReference type="OrthoDB" id="9912405at2"/>
<reference evidence="1 2" key="1">
    <citation type="submission" date="2016-08" db="EMBL/GenBank/DDBJ databases">
        <title>Novel Firmicute Genomes.</title>
        <authorList>
            <person name="Poppleton D.I."/>
            <person name="Gribaldo S."/>
        </authorList>
    </citation>
    <scope>NUCLEOTIDE SEQUENCE [LARGE SCALE GENOMIC DNA]</scope>
    <source>
        <strain evidence="1 2">RAOx-1</strain>
    </source>
</reference>
<protein>
    <submittedName>
        <fullName evidence="1">Uncharacterized protein</fullName>
    </submittedName>
</protein>
<organism evidence="1 2">
    <name type="scientific">Ammoniphilus oxalaticus</name>
    <dbReference type="NCBI Taxonomy" id="66863"/>
    <lineage>
        <taxon>Bacteria</taxon>
        <taxon>Bacillati</taxon>
        <taxon>Bacillota</taxon>
        <taxon>Bacilli</taxon>
        <taxon>Bacillales</taxon>
        <taxon>Paenibacillaceae</taxon>
        <taxon>Aneurinibacillus group</taxon>
        <taxon>Ammoniphilus</taxon>
    </lineage>
</organism>
<accession>A0A419SDG8</accession>
<proteinExistence type="predicted"/>
<name>A0A419SDG8_9BACL</name>
<dbReference type="RefSeq" id="WP_120191191.1">
    <property type="nucleotide sequence ID" value="NZ_MCHY01000013.1"/>
</dbReference>
<evidence type="ECO:0000313" key="1">
    <source>
        <dbReference type="EMBL" id="RKD21121.1"/>
    </source>
</evidence>
<sequence length="90" mass="9968">MKNLNEINSESNTISFTLETIDGGIHFFSELIQDLEQHPEVAALLVKNGLIQRKLSAIYSILDHELSRIKGAQEVISKLSETGGTLNESE</sequence>